<dbReference type="Proteomes" id="UP000320496">
    <property type="component" value="Chromosome"/>
</dbReference>
<name>A0A517ZDK5_9PLAN</name>
<keyword evidence="3" id="KW-1185">Reference proteome</keyword>
<sequence>MFVAASTRCFYDLPFDQACSQITDLEYDKLEIWLEGTGKHLSPEDVGRDPDGFVSQYREMTRITPVAFCCDTEIDEDLLEGICKAAKLLRITQVTLRSAPLGTPFNTEIDRLRTCVKLGSGEGVRISLKTETGRLTEDPHTAIELCQAVSGLGLTFDPSYYLASPLGERSFDMVYPHCFHVHLRDSTENDLQVQVGLGSIDYSKLISQLARHNYNRAFSVDFIPERTDLETRPLEMRKMRMLLDSLL</sequence>
<reference evidence="2 3" key="1">
    <citation type="submission" date="2019-02" db="EMBL/GenBank/DDBJ databases">
        <title>Deep-cultivation of Planctomycetes and their phenomic and genomic characterization uncovers novel biology.</title>
        <authorList>
            <person name="Wiegand S."/>
            <person name="Jogler M."/>
            <person name="Boedeker C."/>
            <person name="Pinto D."/>
            <person name="Vollmers J."/>
            <person name="Rivas-Marin E."/>
            <person name="Kohn T."/>
            <person name="Peeters S.H."/>
            <person name="Heuer A."/>
            <person name="Rast P."/>
            <person name="Oberbeckmann S."/>
            <person name="Bunk B."/>
            <person name="Jeske O."/>
            <person name="Meyerdierks A."/>
            <person name="Storesund J.E."/>
            <person name="Kallscheuer N."/>
            <person name="Luecker S."/>
            <person name="Lage O.M."/>
            <person name="Pohl T."/>
            <person name="Merkel B.J."/>
            <person name="Hornburger P."/>
            <person name="Mueller R.-W."/>
            <person name="Bruemmer F."/>
            <person name="Labrenz M."/>
            <person name="Spormann A.M."/>
            <person name="Op den Camp H."/>
            <person name="Overmann J."/>
            <person name="Amann R."/>
            <person name="Jetten M.S.M."/>
            <person name="Mascher T."/>
            <person name="Medema M.H."/>
            <person name="Devos D.P."/>
            <person name="Kaster A.-K."/>
            <person name="Ovreas L."/>
            <person name="Rohde M."/>
            <person name="Galperin M.Y."/>
            <person name="Jogler C."/>
        </authorList>
    </citation>
    <scope>NUCLEOTIDE SEQUENCE [LARGE SCALE GENOMIC DNA]</scope>
    <source>
        <strain evidence="2 3">Mal4</strain>
    </source>
</reference>
<dbReference type="EMBL" id="CP036275">
    <property type="protein sequence ID" value="QDU40561.1"/>
    <property type="molecule type" value="Genomic_DNA"/>
</dbReference>
<gene>
    <name evidence="2" type="ORF">Mal4_49190</name>
</gene>
<dbReference type="InterPro" id="IPR036237">
    <property type="entry name" value="Xyl_isomerase-like_sf"/>
</dbReference>
<accession>A0A517ZDK5</accession>
<dbReference type="AlphaFoldDB" id="A0A517ZDK5"/>
<proteinExistence type="predicted"/>
<dbReference type="PANTHER" id="PTHR12110:SF53">
    <property type="entry name" value="BLR5974 PROTEIN"/>
    <property type="match status" value="1"/>
</dbReference>
<protein>
    <recommendedName>
        <fullName evidence="1">Xylose isomerase-like TIM barrel domain-containing protein</fullName>
    </recommendedName>
</protein>
<dbReference type="PANTHER" id="PTHR12110">
    <property type="entry name" value="HYDROXYPYRUVATE ISOMERASE"/>
    <property type="match status" value="1"/>
</dbReference>
<dbReference type="InterPro" id="IPR013022">
    <property type="entry name" value="Xyl_isomerase-like_TIM-brl"/>
</dbReference>
<dbReference type="RefSeq" id="WP_145371841.1">
    <property type="nucleotide sequence ID" value="NZ_CP036275.1"/>
</dbReference>
<dbReference type="SUPFAM" id="SSF51658">
    <property type="entry name" value="Xylose isomerase-like"/>
    <property type="match status" value="1"/>
</dbReference>
<feature type="domain" description="Xylose isomerase-like TIM barrel" evidence="1">
    <location>
        <begin position="81"/>
        <end position="225"/>
    </location>
</feature>
<evidence type="ECO:0000259" key="1">
    <source>
        <dbReference type="Pfam" id="PF01261"/>
    </source>
</evidence>
<evidence type="ECO:0000313" key="2">
    <source>
        <dbReference type="EMBL" id="QDU40561.1"/>
    </source>
</evidence>
<evidence type="ECO:0000313" key="3">
    <source>
        <dbReference type="Proteomes" id="UP000320496"/>
    </source>
</evidence>
<dbReference type="InterPro" id="IPR050312">
    <property type="entry name" value="IolE/XylAMocC-like"/>
</dbReference>
<organism evidence="2 3">
    <name type="scientific">Maioricimonas rarisocia</name>
    <dbReference type="NCBI Taxonomy" id="2528026"/>
    <lineage>
        <taxon>Bacteria</taxon>
        <taxon>Pseudomonadati</taxon>
        <taxon>Planctomycetota</taxon>
        <taxon>Planctomycetia</taxon>
        <taxon>Planctomycetales</taxon>
        <taxon>Planctomycetaceae</taxon>
        <taxon>Maioricimonas</taxon>
    </lineage>
</organism>
<dbReference type="Pfam" id="PF01261">
    <property type="entry name" value="AP_endonuc_2"/>
    <property type="match status" value="1"/>
</dbReference>
<dbReference type="KEGG" id="mri:Mal4_49190"/>
<dbReference type="OrthoDB" id="253436at2"/>
<dbReference type="Gene3D" id="3.20.20.150">
    <property type="entry name" value="Divalent-metal-dependent TIM barrel enzymes"/>
    <property type="match status" value="1"/>
</dbReference>